<dbReference type="EMBL" id="BGZK01000002">
    <property type="protein sequence ID" value="GBO99087.1"/>
    <property type="molecule type" value="Genomic_DNA"/>
</dbReference>
<proteinExistence type="predicted"/>
<organism evidence="1 2">
    <name type="scientific">Eumeta variegata</name>
    <name type="common">Bagworm moth</name>
    <name type="synonym">Eumeta japonica</name>
    <dbReference type="NCBI Taxonomy" id="151549"/>
    <lineage>
        <taxon>Eukaryota</taxon>
        <taxon>Metazoa</taxon>
        <taxon>Ecdysozoa</taxon>
        <taxon>Arthropoda</taxon>
        <taxon>Hexapoda</taxon>
        <taxon>Insecta</taxon>
        <taxon>Pterygota</taxon>
        <taxon>Neoptera</taxon>
        <taxon>Endopterygota</taxon>
        <taxon>Lepidoptera</taxon>
        <taxon>Glossata</taxon>
        <taxon>Ditrysia</taxon>
        <taxon>Tineoidea</taxon>
        <taxon>Psychidae</taxon>
        <taxon>Oiketicinae</taxon>
        <taxon>Eumeta</taxon>
    </lineage>
</organism>
<gene>
    <name evidence="1" type="ORF">EVAR_427_1</name>
</gene>
<comment type="caution">
    <text evidence="1">The sequence shown here is derived from an EMBL/GenBank/DDBJ whole genome shotgun (WGS) entry which is preliminary data.</text>
</comment>
<dbReference type="Proteomes" id="UP000299102">
    <property type="component" value="Unassembled WGS sequence"/>
</dbReference>
<evidence type="ECO:0000313" key="2">
    <source>
        <dbReference type="Proteomes" id="UP000299102"/>
    </source>
</evidence>
<name>A0A4C1SD13_EUMVA</name>
<evidence type="ECO:0000313" key="1">
    <source>
        <dbReference type="EMBL" id="GBO99087.1"/>
    </source>
</evidence>
<sequence>MTMKISKEYLLSGDHLVTAVTGRTRLPAEAAMALARAPPALLLLLAGQAARYYVAINNFDSLNRIFTAVGYKSIVNERLLMSDKIIRELLRQRASFTDARRLPPRTSTRFIAECRAA</sequence>
<dbReference type="AlphaFoldDB" id="A0A4C1SD13"/>
<keyword evidence="2" id="KW-1185">Reference proteome</keyword>
<protein>
    <submittedName>
        <fullName evidence="1">Uncharacterized protein</fullName>
    </submittedName>
</protein>
<accession>A0A4C1SD13</accession>
<reference evidence="1 2" key="1">
    <citation type="journal article" date="2019" name="Commun. Biol.">
        <title>The bagworm genome reveals a unique fibroin gene that provides high tensile strength.</title>
        <authorList>
            <person name="Kono N."/>
            <person name="Nakamura H."/>
            <person name="Ohtoshi R."/>
            <person name="Tomita M."/>
            <person name="Numata K."/>
            <person name="Arakawa K."/>
        </authorList>
    </citation>
    <scope>NUCLEOTIDE SEQUENCE [LARGE SCALE GENOMIC DNA]</scope>
</reference>